<evidence type="ECO:0000313" key="1">
    <source>
        <dbReference type="EMBL" id="SLN76401.1"/>
    </source>
</evidence>
<dbReference type="Gene3D" id="1.10.260.40">
    <property type="entry name" value="lambda repressor-like DNA-binding domains"/>
    <property type="match status" value="1"/>
</dbReference>
<dbReference type="GO" id="GO:0003677">
    <property type="term" value="F:DNA binding"/>
    <property type="evidence" value="ECO:0007669"/>
    <property type="project" value="InterPro"/>
</dbReference>
<gene>
    <name evidence="1" type="ORF">OCH7691_04121</name>
</gene>
<protein>
    <recommendedName>
        <fullName evidence="3">HTH cro/C1-type domain-containing protein</fullName>
    </recommendedName>
</protein>
<dbReference type="SUPFAM" id="SSF47413">
    <property type="entry name" value="lambda repressor-like DNA-binding domains"/>
    <property type="match status" value="1"/>
</dbReference>
<sequence length="113" mass="12742">MTTTKKPARLSATLTAEEQADLKRRKRAAGQFLRATRNNADLTQREMGVKIGFNYYTMVGSVESGATRLPGAHWAAWADAVGIDRAELAEQLLKEYEPEIYLCLKAKRRALWK</sequence>
<keyword evidence="2" id="KW-1185">Reference proteome</keyword>
<dbReference type="OrthoDB" id="5462911at2"/>
<dbReference type="InterPro" id="IPR010982">
    <property type="entry name" value="Lambda_DNA-bd_dom_sf"/>
</dbReference>
<dbReference type="InParanoid" id="A0A1Y5U1N2"/>
<dbReference type="Proteomes" id="UP000193200">
    <property type="component" value="Unassembled WGS sequence"/>
</dbReference>
<evidence type="ECO:0000313" key="2">
    <source>
        <dbReference type="Proteomes" id="UP000193200"/>
    </source>
</evidence>
<dbReference type="AlphaFoldDB" id="A0A1Y5U1N2"/>
<name>A0A1Y5U1N2_9PROT</name>
<dbReference type="CDD" id="cd00093">
    <property type="entry name" value="HTH_XRE"/>
    <property type="match status" value="1"/>
</dbReference>
<dbReference type="EMBL" id="FWFR01000004">
    <property type="protein sequence ID" value="SLN76401.1"/>
    <property type="molecule type" value="Genomic_DNA"/>
</dbReference>
<dbReference type="RefSeq" id="WP_085885435.1">
    <property type="nucleotide sequence ID" value="NZ_FWFR01000004.1"/>
</dbReference>
<organism evidence="1 2">
    <name type="scientific">Oceanibacterium hippocampi</name>
    <dbReference type="NCBI Taxonomy" id="745714"/>
    <lineage>
        <taxon>Bacteria</taxon>
        <taxon>Pseudomonadati</taxon>
        <taxon>Pseudomonadota</taxon>
        <taxon>Alphaproteobacteria</taxon>
        <taxon>Sneathiellales</taxon>
        <taxon>Sneathiellaceae</taxon>
        <taxon>Oceanibacterium</taxon>
    </lineage>
</organism>
<reference evidence="1 2" key="1">
    <citation type="submission" date="2017-03" db="EMBL/GenBank/DDBJ databases">
        <authorList>
            <person name="Afonso C.L."/>
            <person name="Miller P.J."/>
            <person name="Scott M.A."/>
            <person name="Spackman E."/>
            <person name="Goraichik I."/>
            <person name="Dimitrov K.M."/>
            <person name="Suarez D.L."/>
            <person name="Swayne D.E."/>
        </authorList>
    </citation>
    <scope>NUCLEOTIDE SEQUENCE [LARGE SCALE GENOMIC DNA]</scope>
    <source>
        <strain evidence="1 2">CECT 7691</strain>
    </source>
</reference>
<proteinExistence type="predicted"/>
<evidence type="ECO:0008006" key="3">
    <source>
        <dbReference type="Google" id="ProtNLM"/>
    </source>
</evidence>
<accession>A0A1Y5U1N2</accession>
<dbReference type="InterPro" id="IPR001387">
    <property type="entry name" value="Cro/C1-type_HTH"/>
</dbReference>